<evidence type="ECO:0000313" key="1">
    <source>
        <dbReference type="EMBL" id="MCP1109466.1"/>
    </source>
</evidence>
<accession>A0ABT1EFH8</accession>
<dbReference type="InterPro" id="IPR024211">
    <property type="entry name" value="DUF3841"/>
</dbReference>
<comment type="caution">
    <text evidence="1">The sequence shown here is derived from an EMBL/GenBank/DDBJ whole genome shotgun (WGS) entry which is preliminary data.</text>
</comment>
<keyword evidence="2" id="KW-1185">Reference proteome</keyword>
<name>A0ABT1EFH8_9FIRM</name>
<protein>
    <submittedName>
        <fullName evidence="1">DUF3841 domain-containing protein</fullName>
    </submittedName>
</protein>
<reference evidence="1 2" key="1">
    <citation type="journal article" date="2022" name="Genome Biol. Evol.">
        <title>Host diet, physiology and behaviors set the stage for Lachnospiraceae cladogenesis.</title>
        <authorList>
            <person name="Vera-Ponce De Leon A."/>
            <person name="Schneider M."/>
            <person name="Jahnes B.C."/>
            <person name="Sadowski V."/>
            <person name="Camuy-Velez L.A."/>
            <person name="Duan J."/>
            <person name="Sabree Z.L."/>
        </authorList>
    </citation>
    <scope>NUCLEOTIDE SEQUENCE [LARGE SCALE GENOMIC DNA]</scope>
    <source>
        <strain evidence="1 2">PAL227</strain>
    </source>
</reference>
<dbReference type="Pfam" id="PF12952">
    <property type="entry name" value="DUF3841"/>
    <property type="match status" value="1"/>
</dbReference>
<sequence>MILWTRQVVDAYKELDDCGVYAVREEYIREKNDTISDYYLELYRWYTKAARQYIDIDEERLYPIWLSVDEQMMLQGTPGTVILKLDVPEEKVLLCNDVAWGYRMNYWYVPLDEADEKSHNEELQRYGIASEADLTLTSKGNFYPLLKKKIESSWQRIFTQAPKKPEEYVATMWEIKKEWVKEVRVCE</sequence>
<organism evidence="1 2">
    <name type="scientific">Ohessyouella blattaphilus</name>
    <dbReference type="NCBI Taxonomy" id="2949333"/>
    <lineage>
        <taxon>Bacteria</taxon>
        <taxon>Bacillati</taxon>
        <taxon>Bacillota</taxon>
        <taxon>Clostridia</taxon>
        <taxon>Lachnospirales</taxon>
        <taxon>Lachnospiraceae</taxon>
        <taxon>Ohessyouella</taxon>
    </lineage>
</organism>
<dbReference type="Proteomes" id="UP001523565">
    <property type="component" value="Unassembled WGS sequence"/>
</dbReference>
<dbReference type="EMBL" id="JAMZFV010000003">
    <property type="protein sequence ID" value="MCP1109466.1"/>
    <property type="molecule type" value="Genomic_DNA"/>
</dbReference>
<proteinExistence type="predicted"/>
<evidence type="ECO:0000313" key="2">
    <source>
        <dbReference type="Proteomes" id="UP001523565"/>
    </source>
</evidence>
<gene>
    <name evidence="1" type="ORF">NK118_04280</name>
</gene>
<dbReference type="RefSeq" id="WP_262068374.1">
    <property type="nucleotide sequence ID" value="NZ_JAMXOC010000003.1"/>
</dbReference>